<gene>
    <name evidence="1" type="ORF">FHX40_1317</name>
</gene>
<dbReference type="OrthoDB" id="3542564at2"/>
<name>A0A543IVM5_9ACTN</name>
<organism evidence="1 2">
    <name type="scientific">Thermopolyspora flexuosa</name>
    <dbReference type="NCBI Taxonomy" id="103836"/>
    <lineage>
        <taxon>Bacteria</taxon>
        <taxon>Bacillati</taxon>
        <taxon>Actinomycetota</taxon>
        <taxon>Actinomycetes</taxon>
        <taxon>Streptosporangiales</taxon>
        <taxon>Streptosporangiaceae</taxon>
        <taxon>Thermopolyspora</taxon>
    </lineage>
</organism>
<dbReference type="AlphaFoldDB" id="A0A543IVM5"/>
<dbReference type="EMBL" id="VFPQ01000001">
    <property type="protein sequence ID" value="TQM74636.1"/>
    <property type="molecule type" value="Genomic_DNA"/>
</dbReference>
<evidence type="ECO:0000313" key="1">
    <source>
        <dbReference type="EMBL" id="TQM74636.1"/>
    </source>
</evidence>
<sequence length="100" mass="11529">MAQLVPNPLHRALQDTLNLVEPLVQAVDRDLGVPCEQFRSGKVWTGPAARRFDQELAQYRARVRTATAHILADLRETLARTPREVPEDEARRIRERYNMP</sequence>
<evidence type="ECO:0008006" key="3">
    <source>
        <dbReference type="Google" id="ProtNLM"/>
    </source>
</evidence>
<evidence type="ECO:0000313" key="2">
    <source>
        <dbReference type="Proteomes" id="UP000319213"/>
    </source>
</evidence>
<accession>A0A543IVM5</accession>
<reference evidence="1 2" key="1">
    <citation type="submission" date="2019-06" db="EMBL/GenBank/DDBJ databases">
        <title>Sequencing the genomes of 1000 actinobacteria strains.</title>
        <authorList>
            <person name="Klenk H.-P."/>
        </authorList>
    </citation>
    <scope>NUCLEOTIDE SEQUENCE [LARGE SCALE GENOMIC DNA]</scope>
    <source>
        <strain evidence="1 2">DSM 43186</strain>
    </source>
</reference>
<protein>
    <recommendedName>
        <fullName evidence="3">WXG100 family type VII secretion target</fullName>
    </recommendedName>
</protein>
<dbReference type="RefSeq" id="WP_142258781.1">
    <property type="nucleotide sequence ID" value="NZ_BMPV01000003.1"/>
</dbReference>
<keyword evidence="2" id="KW-1185">Reference proteome</keyword>
<proteinExistence type="predicted"/>
<comment type="caution">
    <text evidence="1">The sequence shown here is derived from an EMBL/GenBank/DDBJ whole genome shotgun (WGS) entry which is preliminary data.</text>
</comment>
<dbReference type="Proteomes" id="UP000319213">
    <property type="component" value="Unassembled WGS sequence"/>
</dbReference>